<reference evidence="1 2" key="1">
    <citation type="journal article" date="2007" name="Appl. Environ. Microbiol.">
        <title>Genome sequence of the cellulolytic gliding bacterium Cytophaga hutchinsonii.</title>
        <authorList>
            <person name="Xie G."/>
            <person name="Bruce D.C."/>
            <person name="Challacombe J.F."/>
            <person name="Chertkov O."/>
            <person name="Detter J.C."/>
            <person name="Gilna P."/>
            <person name="Han C.S."/>
            <person name="Lucas S."/>
            <person name="Misra M."/>
            <person name="Myers G.L."/>
            <person name="Richardson P."/>
            <person name="Tapia R."/>
            <person name="Thayer N."/>
            <person name="Thompson L.S."/>
            <person name="Brettin T.S."/>
            <person name="Henrissat B."/>
            <person name="Wilson D.B."/>
            <person name="McBride M.J."/>
        </authorList>
    </citation>
    <scope>NUCLEOTIDE SEQUENCE [LARGE SCALE GENOMIC DNA]</scope>
    <source>
        <strain evidence="2">ATCC 33406 / DSM 1761 / CIP 103989 / NBRC 15051 / NCIMB 9469 / D465</strain>
    </source>
</reference>
<sequence length="639" mass="75143">MFVCGFFFNGHTQKGVKVKKHQFLVLQDTIIRPQDDTIIYIPANVEYKKRRDYEHYMNNRLVRQVWDQIYLDNPPLVDYDTSFTIESKNPYEMYEGKRIRNIYIKKQNVFSNNIYDTVYVKKREYLIEKVSEFLHEKTKTFVIEQNLFIDDDSIVDKNRLADNERLLRSLPYMHDARIFVVELPGQKNWVDVEVLVQDLWSIGGYFTPNDVTYHQWKLYDRNFLGYGQTLSYKGQYRTPRSQAFSSEIYYEKDNLMGTFINPFIMYSELNGGAKVGKQDETSFSIGAKRGIYMPTARLAGGYVFSNNKSVNTKMEIDTSYYNYRYNVNDLWGGITFSGFKQTGDDYDIITRQNRSRIFLSARYYNRTFLQQPDQPISRFIASYNNQTFVIGQATYFRYEFFKTRYLYGFGRTEDIPSGYSYWVNSGVDTRLDQQRYYLGIASFNSIVRPRGCFYLLDLRASAFYNHVHNVQDFFMKGEGTYISQVGEFGRWKARFYLTLNYAKIINPQLSGALNVNNTNGIQQFNSMLISGYQSSSVSLMTNLFPRFRFMGFRFAFILLTQFAQLGTETEFLFDNKIYTGFGGGFRTKNENLVFDEFECVVYWFPNSPEDVTTFKIVTTTSPRFRINLRGTDQPSFIGL</sequence>
<dbReference type="Gene3D" id="3.10.20.310">
    <property type="entry name" value="membrane protein fhac"/>
    <property type="match status" value="1"/>
</dbReference>
<dbReference type="KEGG" id="chu:CHU_0339"/>
<keyword evidence="2" id="KW-1185">Reference proteome</keyword>
<proteinExistence type="predicted"/>
<gene>
    <name evidence="1" type="ordered locus">CHU_0339</name>
</gene>
<organism evidence="1 2">
    <name type="scientific">Cytophaga hutchinsonii (strain ATCC 33406 / DSM 1761 / CIP 103989 / NBRC 15051 / NCIMB 9469 / D465)</name>
    <dbReference type="NCBI Taxonomy" id="269798"/>
    <lineage>
        <taxon>Bacteria</taxon>
        <taxon>Pseudomonadati</taxon>
        <taxon>Bacteroidota</taxon>
        <taxon>Cytophagia</taxon>
        <taxon>Cytophagales</taxon>
        <taxon>Cytophagaceae</taxon>
        <taxon>Cytophaga</taxon>
    </lineage>
</organism>
<protein>
    <submittedName>
        <fullName evidence="1">Uncharacterized protein</fullName>
    </submittedName>
</protein>
<evidence type="ECO:0000313" key="2">
    <source>
        <dbReference type="Proteomes" id="UP000001822"/>
    </source>
</evidence>
<dbReference type="Proteomes" id="UP000001822">
    <property type="component" value="Chromosome"/>
</dbReference>
<dbReference type="AlphaFoldDB" id="A0A6N4SMX3"/>
<evidence type="ECO:0000313" key="1">
    <source>
        <dbReference type="EMBL" id="ABG57629.1"/>
    </source>
</evidence>
<name>A0A6N4SMX3_CYTH3</name>
<dbReference type="EMBL" id="CP000383">
    <property type="protein sequence ID" value="ABG57629.1"/>
    <property type="molecule type" value="Genomic_DNA"/>
</dbReference>
<accession>A0A6N4SMX3</accession>